<organism evidence="3">
    <name type="scientific">Gongylonema pulchrum</name>
    <dbReference type="NCBI Taxonomy" id="637853"/>
    <lineage>
        <taxon>Eukaryota</taxon>
        <taxon>Metazoa</taxon>
        <taxon>Ecdysozoa</taxon>
        <taxon>Nematoda</taxon>
        <taxon>Chromadorea</taxon>
        <taxon>Rhabditida</taxon>
        <taxon>Spirurina</taxon>
        <taxon>Spiruromorpha</taxon>
        <taxon>Spiruroidea</taxon>
        <taxon>Gongylonematidae</taxon>
        <taxon>Gongylonema</taxon>
    </lineage>
</organism>
<sequence length="109" mass="12040">MTSPYYPYPPPLPLPFERYLFPPPFLFPPSLPPQYFGGAFFGPTPFPHFPAANYGKFDFDYLLISEIFIKQTKQTLGFACQKGGSKQLAVQIKAVGGVCCAALESGLKL</sequence>
<dbReference type="EMBL" id="UYRT01004525">
    <property type="protein sequence ID" value="VDK36674.1"/>
    <property type="molecule type" value="Genomic_DNA"/>
</dbReference>
<proteinExistence type="predicted"/>
<reference evidence="1 2" key="2">
    <citation type="submission" date="2018-11" db="EMBL/GenBank/DDBJ databases">
        <authorList>
            <consortium name="Pathogen Informatics"/>
        </authorList>
    </citation>
    <scope>NUCLEOTIDE SEQUENCE [LARGE SCALE GENOMIC DNA]</scope>
</reference>
<evidence type="ECO:0000313" key="3">
    <source>
        <dbReference type="WBParaSite" id="GPUH_0000284401-mRNA-1"/>
    </source>
</evidence>
<name>A0A183D298_9BILA</name>
<dbReference type="WBParaSite" id="GPUH_0000284401-mRNA-1">
    <property type="protein sequence ID" value="GPUH_0000284401-mRNA-1"/>
    <property type="gene ID" value="GPUH_0000284401"/>
</dbReference>
<evidence type="ECO:0000313" key="1">
    <source>
        <dbReference type="EMBL" id="VDK36674.1"/>
    </source>
</evidence>
<keyword evidence="2" id="KW-1185">Reference proteome</keyword>
<reference evidence="3" key="1">
    <citation type="submission" date="2016-06" db="UniProtKB">
        <authorList>
            <consortium name="WormBaseParasite"/>
        </authorList>
    </citation>
    <scope>IDENTIFICATION</scope>
</reference>
<accession>A0A183D298</accession>
<gene>
    <name evidence="1" type="ORF">GPUH_LOCUS2839</name>
</gene>
<dbReference type="AlphaFoldDB" id="A0A183D298"/>
<dbReference type="Proteomes" id="UP000271098">
    <property type="component" value="Unassembled WGS sequence"/>
</dbReference>
<evidence type="ECO:0000313" key="2">
    <source>
        <dbReference type="Proteomes" id="UP000271098"/>
    </source>
</evidence>
<protein>
    <submittedName>
        <fullName evidence="1 3">Uncharacterized protein</fullName>
    </submittedName>
</protein>